<dbReference type="InterPro" id="IPR021949">
    <property type="entry name" value="DUF3566_TM"/>
</dbReference>
<keyword evidence="2 4" id="KW-1133">Transmembrane helix</keyword>
<feature type="transmembrane region" description="Helical" evidence="4">
    <location>
        <begin position="96"/>
        <end position="123"/>
    </location>
</feature>
<accession>A0AAE4MBL3</accession>
<evidence type="ECO:0000256" key="2">
    <source>
        <dbReference type="ARBA" id="ARBA00022989"/>
    </source>
</evidence>
<dbReference type="AlphaFoldDB" id="A0AAE4MBL3"/>
<organism evidence="6 7">
    <name type="scientific">Methanorbis furvi</name>
    <dbReference type="NCBI Taxonomy" id="3028299"/>
    <lineage>
        <taxon>Archaea</taxon>
        <taxon>Methanobacteriati</taxon>
        <taxon>Methanobacteriota</taxon>
        <taxon>Stenosarchaea group</taxon>
        <taxon>Methanomicrobia</taxon>
        <taxon>Methanomicrobiales</taxon>
        <taxon>Methanocorpusculaceae</taxon>
        <taxon>Methanorbis</taxon>
    </lineage>
</organism>
<sequence>MHDDLYVEEDLQHERIFNKTEQQPPEQIKQLHPEELLMETREIRHVGVLSVAKFCAAICLIFSLISAVFSALFLYFGINVVDAYTTTLTLSNGIAALALTMLIIAVMGVIIGFISGAIAAFIYNIAAGVFGGIKIDLA</sequence>
<dbReference type="SUPFAM" id="SSF90123">
    <property type="entry name" value="ABC transporter transmembrane region"/>
    <property type="match status" value="1"/>
</dbReference>
<evidence type="ECO:0000313" key="6">
    <source>
        <dbReference type="EMBL" id="MDV0441136.1"/>
    </source>
</evidence>
<evidence type="ECO:0000256" key="1">
    <source>
        <dbReference type="ARBA" id="ARBA00022692"/>
    </source>
</evidence>
<dbReference type="Pfam" id="PF12089">
    <property type="entry name" value="DUF3566"/>
    <property type="match status" value="1"/>
</dbReference>
<dbReference type="InterPro" id="IPR036640">
    <property type="entry name" value="ABC1_TM_sf"/>
</dbReference>
<name>A0AAE4MBL3_9EURY</name>
<keyword evidence="1 4" id="KW-0812">Transmembrane</keyword>
<dbReference type="EMBL" id="JAWDKA010000001">
    <property type="protein sequence ID" value="MDV0441136.1"/>
    <property type="molecule type" value="Genomic_DNA"/>
</dbReference>
<proteinExistence type="predicted"/>
<comment type="caution">
    <text evidence="6">The sequence shown here is derived from an EMBL/GenBank/DDBJ whole genome shotgun (WGS) entry which is preliminary data.</text>
</comment>
<gene>
    <name evidence="6" type="ORF">McpAg1_03150</name>
</gene>
<reference evidence="6" key="1">
    <citation type="submission" date="2023-06" db="EMBL/GenBank/DDBJ databases">
        <title>Genome sequence of Methancorpusculaceae sp. Ag1.</title>
        <authorList>
            <person name="Protasov E."/>
            <person name="Platt K."/>
            <person name="Poehlein A."/>
            <person name="Daniel R."/>
            <person name="Brune A."/>
        </authorList>
    </citation>
    <scope>NUCLEOTIDE SEQUENCE</scope>
    <source>
        <strain evidence="6">Ag1</strain>
    </source>
</reference>
<protein>
    <recommendedName>
        <fullName evidence="5">DUF3566 domain-containing protein</fullName>
    </recommendedName>
</protein>
<keyword evidence="3 4" id="KW-0472">Membrane</keyword>
<dbReference type="RefSeq" id="WP_338093528.1">
    <property type="nucleotide sequence ID" value="NZ_JAWDKA010000001.1"/>
</dbReference>
<keyword evidence="7" id="KW-1185">Reference proteome</keyword>
<feature type="domain" description="DUF3566" evidence="5">
    <location>
        <begin position="42"/>
        <end position="138"/>
    </location>
</feature>
<evidence type="ECO:0000256" key="4">
    <source>
        <dbReference type="SAM" id="Phobius"/>
    </source>
</evidence>
<evidence type="ECO:0000256" key="3">
    <source>
        <dbReference type="ARBA" id="ARBA00023136"/>
    </source>
</evidence>
<feature type="transmembrane region" description="Helical" evidence="4">
    <location>
        <begin position="51"/>
        <end position="76"/>
    </location>
</feature>
<dbReference type="GO" id="GO:0005524">
    <property type="term" value="F:ATP binding"/>
    <property type="evidence" value="ECO:0007669"/>
    <property type="project" value="InterPro"/>
</dbReference>
<dbReference type="GO" id="GO:0016020">
    <property type="term" value="C:membrane"/>
    <property type="evidence" value="ECO:0007669"/>
    <property type="project" value="InterPro"/>
</dbReference>
<dbReference type="Proteomes" id="UP001273136">
    <property type="component" value="Unassembled WGS sequence"/>
</dbReference>
<evidence type="ECO:0000259" key="5">
    <source>
        <dbReference type="Pfam" id="PF12089"/>
    </source>
</evidence>
<evidence type="ECO:0000313" key="7">
    <source>
        <dbReference type="Proteomes" id="UP001273136"/>
    </source>
</evidence>